<sequence>MLFLWPAEEDFGTEPQ</sequence>
<protein>
    <submittedName>
        <fullName evidence="1">Uncharacterized protein</fullName>
    </submittedName>
</protein>
<reference evidence="1" key="1">
    <citation type="submission" date="2018-02" db="EMBL/GenBank/DDBJ databases">
        <title>Rhizophora mucronata_Transcriptome.</title>
        <authorList>
            <person name="Meera S.P."/>
            <person name="Sreeshan A."/>
            <person name="Augustine A."/>
        </authorList>
    </citation>
    <scope>NUCLEOTIDE SEQUENCE</scope>
    <source>
        <tissue evidence="1">Leaf</tissue>
    </source>
</reference>
<proteinExistence type="predicted"/>
<name>A0A2P2R3Q8_RHIMU</name>
<dbReference type="EMBL" id="GGEC01093428">
    <property type="protein sequence ID" value="MBX73912.1"/>
    <property type="molecule type" value="Transcribed_RNA"/>
</dbReference>
<accession>A0A2P2R3Q8</accession>
<organism evidence="1">
    <name type="scientific">Rhizophora mucronata</name>
    <name type="common">Asiatic mangrove</name>
    <dbReference type="NCBI Taxonomy" id="61149"/>
    <lineage>
        <taxon>Eukaryota</taxon>
        <taxon>Viridiplantae</taxon>
        <taxon>Streptophyta</taxon>
        <taxon>Embryophyta</taxon>
        <taxon>Tracheophyta</taxon>
        <taxon>Spermatophyta</taxon>
        <taxon>Magnoliopsida</taxon>
        <taxon>eudicotyledons</taxon>
        <taxon>Gunneridae</taxon>
        <taxon>Pentapetalae</taxon>
        <taxon>rosids</taxon>
        <taxon>fabids</taxon>
        <taxon>Malpighiales</taxon>
        <taxon>Rhizophoraceae</taxon>
        <taxon>Rhizophora</taxon>
    </lineage>
</organism>
<evidence type="ECO:0000313" key="1">
    <source>
        <dbReference type="EMBL" id="MBX73912.1"/>
    </source>
</evidence>
<dbReference type="AlphaFoldDB" id="A0A2P2R3Q8"/>